<dbReference type="EMBL" id="FNGW01000006">
    <property type="protein sequence ID" value="SDM17698.1"/>
    <property type="molecule type" value="Genomic_DNA"/>
</dbReference>
<dbReference type="PANTHER" id="PTHR38659:SF1">
    <property type="entry name" value="METAL DEPENDENT PHOSPHOHYDROLASE"/>
    <property type="match status" value="1"/>
</dbReference>
<name>A0A1G9R373_9FIRM</name>
<proteinExistence type="predicted"/>
<keyword evidence="3" id="KW-1185">Reference proteome</keyword>
<accession>A0A1G9R373</accession>
<organism evidence="2 3">
    <name type="scientific">Romboutsia lituseburensis DSM 797</name>
    <dbReference type="NCBI Taxonomy" id="1121325"/>
    <lineage>
        <taxon>Bacteria</taxon>
        <taxon>Bacillati</taxon>
        <taxon>Bacillota</taxon>
        <taxon>Clostridia</taxon>
        <taxon>Peptostreptococcales</taxon>
        <taxon>Peptostreptococcaceae</taxon>
        <taxon>Romboutsia</taxon>
    </lineage>
</organism>
<reference evidence="2 3" key="1">
    <citation type="submission" date="2016-10" db="EMBL/GenBank/DDBJ databases">
        <authorList>
            <person name="de Groot N.N."/>
        </authorList>
    </citation>
    <scope>NUCLEOTIDE SEQUENCE [LARGE SCALE GENOMIC DNA]</scope>
    <source>
        <strain evidence="2 3">DSM 797</strain>
    </source>
</reference>
<dbReference type="NCBIfam" id="TIGR00277">
    <property type="entry name" value="HDIG"/>
    <property type="match status" value="1"/>
</dbReference>
<gene>
    <name evidence="2" type="ORF">SAMN04515677_10671</name>
</gene>
<dbReference type="SMART" id="SM00471">
    <property type="entry name" value="HDc"/>
    <property type="match status" value="1"/>
</dbReference>
<evidence type="ECO:0000313" key="3">
    <source>
        <dbReference type="Proteomes" id="UP000199068"/>
    </source>
</evidence>
<evidence type="ECO:0000259" key="1">
    <source>
        <dbReference type="SMART" id="SM00471"/>
    </source>
</evidence>
<dbReference type="Proteomes" id="UP000199068">
    <property type="component" value="Unassembled WGS sequence"/>
</dbReference>
<dbReference type="RefSeq" id="WP_092726565.1">
    <property type="nucleotide sequence ID" value="NZ_FNGW01000006.1"/>
</dbReference>
<dbReference type="Pfam" id="PF01966">
    <property type="entry name" value="HD"/>
    <property type="match status" value="1"/>
</dbReference>
<protein>
    <submittedName>
        <fullName evidence="2">HDIG domain-containing protein</fullName>
    </submittedName>
</protein>
<sequence>MRDQAVKLVDKYLQSEHLIKHSYAVEAVMKALGEKLEPQKTDEWAMAGLLHDLDSDLLDYKNNAEESRLHGIKTVEILKNENFGNEYIYQAIKAHNEDENGIKRESVMDKAIYAADPITGFITAIALVYPDKKLASVKVKSVTKRMKEMKFAAGANRDAMRSIEDLGIPFAEFAKLSLEAMQGISDTLGL</sequence>
<dbReference type="InterPro" id="IPR006674">
    <property type="entry name" value="HD_domain"/>
</dbReference>
<dbReference type="Gene3D" id="1.10.3210.10">
    <property type="entry name" value="Hypothetical protein af1432"/>
    <property type="match status" value="1"/>
</dbReference>
<dbReference type="InterPro" id="IPR006675">
    <property type="entry name" value="HDIG_dom"/>
</dbReference>
<feature type="domain" description="HD/PDEase" evidence="1">
    <location>
        <begin position="14"/>
        <end position="130"/>
    </location>
</feature>
<dbReference type="STRING" id="1121325.SAMN04515677_10671"/>
<dbReference type="AlphaFoldDB" id="A0A1G9R373"/>
<evidence type="ECO:0000313" key="2">
    <source>
        <dbReference type="EMBL" id="SDM17698.1"/>
    </source>
</evidence>
<dbReference type="InterPro" id="IPR003607">
    <property type="entry name" value="HD/PDEase_dom"/>
</dbReference>
<dbReference type="SUPFAM" id="SSF109604">
    <property type="entry name" value="HD-domain/PDEase-like"/>
    <property type="match status" value="1"/>
</dbReference>
<dbReference type="PANTHER" id="PTHR38659">
    <property type="entry name" value="METAL-DEPENDENT PHOSPHOHYDROLASE"/>
    <property type="match status" value="1"/>
</dbReference>